<comment type="caution">
    <text evidence="1">The sequence shown here is derived from an EMBL/GenBank/DDBJ whole genome shotgun (WGS) entry which is preliminary data.</text>
</comment>
<gene>
    <name evidence="1" type="ORF">PSON_ATCC_30995.1.T0010548</name>
</gene>
<sequence>MINIEMPKSTAMHFQFQNGIQFIRQRSNIPDAKILKNTLKQLNILLKLEDKPLDKQKMLQKQMDKLKQTTRRLPVKH</sequence>
<dbReference type="EMBL" id="CAJJDN010000001">
    <property type="protein sequence ID" value="CAD8046311.1"/>
    <property type="molecule type" value="Genomic_DNA"/>
</dbReference>
<dbReference type="Proteomes" id="UP000692954">
    <property type="component" value="Unassembled WGS sequence"/>
</dbReference>
<name>A0A8S1JV55_9CILI</name>
<dbReference type="AlphaFoldDB" id="A0A8S1JV55"/>
<keyword evidence="2" id="KW-1185">Reference proteome</keyword>
<evidence type="ECO:0000313" key="2">
    <source>
        <dbReference type="Proteomes" id="UP000692954"/>
    </source>
</evidence>
<organism evidence="1 2">
    <name type="scientific">Paramecium sonneborni</name>
    <dbReference type="NCBI Taxonomy" id="65129"/>
    <lineage>
        <taxon>Eukaryota</taxon>
        <taxon>Sar</taxon>
        <taxon>Alveolata</taxon>
        <taxon>Ciliophora</taxon>
        <taxon>Intramacronucleata</taxon>
        <taxon>Oligohymenophorea</taxon>
        <taxon>Peniculida</taxon>
        <taxon>Parameciidae</taxon>
        <taxon>Paramecium</taxon>
    </lineage>
</organism>
<accession>A0A8S1JV55</accession>
<evidence type="ECO:0000313" key="1">
    <source>
        <dbReference type="EMBL" id="CAD8046311.1"/>
    </source>
</evidence>
<reference evidence="1" key="1">
    <citation type="submission" date="2021-01" db="EMBL/GenBank/DDBJ databases">
        <authorList>
            <consortium name="Genoscope - CEA"/>
            <person name="William W."/>
        </authorList>
    </citation>
    <scope>NUCLEOTIDE SEQUENCE</scope>
</reference>
<protein>
    <submittedName>
        <fullName evidence="1">Uncharacterized protein</fullName>
    </submittedName>
</protein>
<proteinExistence type="predicted"/>